<evidence type="ECO:0000256" key="3">
    <source>
        <dbReference type="ARBA" id="ARBA00022525"/>
    </source>
</evidence>
<evidence type="ECO:0000256" key="1">
    <source>
        <dbReference type="ARBA" id="ARBA00004613"/>
    </source>
</evidence>
<dbReference type="InterPro" id="IPR013259">
    <property type="entry name" value="Sulfakinin"/>
</dbReference>
<dbReference type="STRING" id="7375.A0A0L0C0Z1"/>
<dbReference type="GO" id="GO:0005576">
    <property type="term" value="C:extracellular region"/>
    <property type="evidence" value="ECO:0007669"/>
    <property type="project" value="UniProtKB-SubCell"/>
</dbReference>
<comment type="subcellular location">
    <subcellularLocation>
        <location evidence="1">Secreted</location>
    </subcellularLocation>
</comment>
<keyword evidence="6" id="KW-0812">Transmembrane</keyword>
<dbReference type="GO" id="GO:0007218">
    <property type="term" value="P:neuropeptide signaling pathway"/>
    <property type="evidence" value="ECO:0007669"/>
    <property type="project" value="UniProtKB-KW"/>
</dbReference>
<gene>
    <name evidence="7" type="ORF">FF38_10329</name>
</gene>
<accession>A0A0L0C0Z1</accession>
<keyword evidence="5" id="KW-0527">Neuropeptide</keyword>
<evidence type="ECO:0000256" key="2">
    <source>
        <dbReference type="ARBA" id="ARBA00006273"/>
    </source>
</evidence>
<evidence type="ECO:0000313" key="8">
    <source>
        <dbReference type="Proteomes" id="UP000037069"/>
    </source>
</evidence>
<sequence length="144" mass="16895">MLYPQQRIFNSMFLVFFLIVLSIFWLPIITARNLENSKSELRENSISGSSSGNGKMSSQYNNNPASAYYTAKHNLRSMLMAPKNYQQKLHSKIPLNIDLMDFLLEYEDEDRSKRFDDYGHMRFGKRGGEEQFDDYGHMRFGRSI</sequence>
<organism evidence="7 8">
    <name type="scientific">Lucilia cuprina</name>
    <name type="common">Green bottle fly</name>
    <name type="synonym">Australian sheep blowfly</name>
    <dbReference type="NCBI Taxonomy" id="7375"/>
    <lineage>
        <taxon>Eukaryota</taxon>
        <taxon>Metazoa</taxon>
        <taxon>Ecdysozoa</taxon>
        <taxon>Arthropoda</taxon>
        <taxon>Hexapoda</taxon>
        <taxon>Insecta</taxon>
        <taxon>Pterygota</taxon>
        <taxon>Neoptera</taxon>
        <taxon>Endopterygota</taxon>
        <taxon>Diptera</taxon>
        <taxon>Brachycera</taxon>
        <taxon>Muscomorpha</taxon>
        <taxon>Oestroidea</taxon>
        <taxon>Calliphoridae</taxon>
        <taxon>Luciliinae</taxon>
        <taxon>Lucilia</taxon>
    </lineage>
</organism>
<dbReference type="AlphaFoldDB" id="A0A0L0C0Z1"/>
<keyword evidence="4" id="KW-0027">Amidation</keyword>
<reference evidence="7 8" key="1">
    <citation type="journal article" date="2015" name="Nat. Commun.">
        <title>Lucilia cuprina genome unlocks parasitic fly biology to underpin future interventions.</title>
        <authorList>
            <person name="Anstead C.A."/>
            <person name="Korhonen P.K."/>
            <person name="Young N.D."/>
            <person name="Hall R.S."/>
            <person name="Jex A.R."/>
            <person name="Murali S.C."/>
            <person name="Hughes D.S."/>
            <person name="Lee S.F."/>
            <person name="Perry T."/>
            <person name="Stroehlein A.J."/>
            <person name="Ansell B.R."/>
            <person name="Breugelmans B."/>
            <person name="Hofmann A."/>
            <person name="Qu J."/>
            <person name="Dugan S."/>
            <person name="Lee S.L."/>
            <person name="Chao H."/>
            <person name="Dinh H."/>
            <person name="Han Y."/>
            <person name="Doddapaneni H.V."/>
            <person name="Worley K.C."/>
            <person name="Muzny D.M."/>
            <person name="Ioannidis P."/>
            <person name="Waterhouse R.M."/>
            <person name="Zdobnov E.M."/>
            <person name="James P.J."/>
            <person name="Bagnall N.H."/>
            <person name="Kotze A.C."/>
            <person name="Gibbs R.A."/>
            <person name="Richards S."/>
            <person name="Batterham P."/>
            <person name="Gasser R.B."/>
        </authorList>
    </citation>
    <scope>NUCLEOTIDE SEQUENCE [LARGE SCALE GENOMIC DNA]</scope>
    <source>
        <strain evidence="7 8">LS</strain>
        <tissue evidence="7">Full body</tissue>
    </source>
</reference>
<evidence type="ECO:0000256" key="6">
    <source>
        <dbReference type="SAM" id="Phobius"/>
    </source>
</evidence>
<feature type="transmembrane region" description="Helical" evidence="6">
    <location>
        <begin position="12"/>
        <end position="31"/>
    </location>
</feature>
<keyword evidence="3" id="KW-0964">Secreted</keyword>
<keyword evidence="6" id="KW-0472">Membrane</keyword>
<proteinExistence type="inferred from homology"/>
<evidence type="ECO:0000256" key="5">
    <source>
        <dbReference type="ARBA" id="ARBA00023320"/>
    </source>
</evidence>
<protein>
    <submittedName>
        <fullName evidence="7">Uncharacterized protein</fullName>
    </submittedName>
</protein>
<dbReference type="InterPro" id="IPR013152">
    <property type="entry name" value="Gastrin/cholecystokinin_CS"/>
</dbReference>
<comment type="caution">
    <text evidence="7">The sequence shown here is derived from an EMBL/GenBank/DDBJ whole genome shotgun (WGS) entry which is preliminary data.</text>
</comment>
<keyword evidence="6" id="KW-1133">Transmembrane helix</keyword>
<evidence type="ECO:0000313" key="7">
    <source>
        <dbReference type="EMBL" id="KNC25916.1"/>
    </source>
</evidence>
<evidence type="ECO:0000256" key="4">
    <source>
        <dbReference type="ARBA" id="ARBA00022815"/>
    </source>
</evidence>
<dbReference type="PROSITE" id="PS00259">
    <property type="entry name" value="GASTRIN"/>
    <property type="match status" value="1"/>
</dbReference>
<comment type="similarity">
    <text evidence="2">Belongs to the gastrin/cholecystokinin family.</text>
</comment>
<dbReference type="Proteomes" id="UP000037069">
    <property type="component" value="Unassembled WGS sequence"/>
</dbReference>
<name>A0A0L0C0Z1_LUCCU</name>
<dbReference type="EMBL" id="JRES01001061">
    <property type="protein sequence ID" value="KNC25916.1"/>
    <property type="molecule type" value="Genomic_DNA"/>
</dbReference>
<dbReference type="Pfam" id="PF08257">
    <property type="entry name" value="Sulfakinin"/>
    <property type="match status" value="2"/>
</dbReference>
<keyword evidence="8" id="KW-1185">Reference proteome</keyword>